<dbReference type="OrthoDB" id="9421568at2759"/>
<dbReference type="InterPro" id="IPR001304">
    <property type="entry name" value="C-type_lectin-like"/>
</dbReference>
<evidence type="ECO:0000313" key="6">
    <source>
        <dbReference type="EMBL" id="KAG6922422.1"/>
    </source>
</evidence>
<dbReference type="InterPro" id="IPR016187">
    <property type="entry name" value="CTDL_fold"/>
</dbReference>
<sequence length="191" mass="21460">DSSAPILFSQTASPHNVLSPRPISSFGSGVEATSCPSGWLHYHHHCYGFFPGKMTWPEAEVECQHQRKGAHLASILSEAERSIVARYIIKSGSKNHVWIGLHNPQHNKRWKWTDGSLYLYTAWNPGEPNNSGGVEYCTELLNYKGFKEWNDNPVTRKTPTFASITLARGVARLRLKGELSTQDAKNWAPWA</sequence>
<evidence type="ECO:0000259" key="5">
    <source>
        <dbReference type="PROSITE" id="PS50041"/>
    </source>
</evidence>
<evidence type="ECO:0000256" key="4">
    <source>
        <dbReference type="ARBA" id="ARBA00023157"/>
    </source>
</evidence>
<gene>
    <name evidence="6" type="ORF">G0U57_002598</name>
</gene>
<dbReference type="InterPro" id="IPR050111">
    <property type="entry name" value="C-type_lectin/snaclec_domain"/>
</dbReference>
<dbReference type="EMBL" id="JAHGAV010001313">
    <property type="protein sequence ID" value="KAG6922422.1"/>
    <property type="molecule type" value="Genomic_DNA"/>
</dbReference>
<keyword evidence="3" id="KW-0430">Lectin</keyword>
<dbReference type="FunFam" id="3.10.100.10:FF:000015">
    <property type="entry name" value="C-type lectin Cal"/>
    <property type="match status" value="1"/>
</dbReference>
<dbReference type="GO" id="GO:0005576">
    <property type="term" value="C:extracellular region"/>
    <property type="evidence" value="ECO:0007669"/>
    <property type="project" value="UniProtKB-SubCell"/>
</dbReference>
<proteinExistence type="predicted"/>
<dbReference type="AlphaFoldDB" id="A0A8T1RZT3"/>
<organism evidence="6 7">
    <name type="scientific">Chelydra serpentina</name>
    <name type="common">Snapping turtle</name>
    <name type="synonym">Testudo serpentina</name>
    <dbReference type="NCBI Taxonomy" id="8475"/>
    <lineage>
        <taxon>Eukaryota</taxon>
        <taxon>Metazoa</taxon>
        <taxon>Chordata</taxon>
        <taxon>Craniata</taxon>
        <taxon>Vertebrata</taxon>
        <taxon>Euteleostomi</taxon>
        <taxon>Archelosauria</taxon>
        <taxon>Testudinata</taxon>
        <taxon>Testudines</taxon>
        <taxon>Cryptodira</taxon>
        <taxon>Durocryptodira</taxon>
        <taxon>Americhelydia</taxon>
        <taxon>Chelydroidea</taxon>
        <taxon>Chelydridae</taxon>
        <taxon>Chelydra</taxon>
    </lineage>
</organism>
<dbReference type="SUPFAM" id="SSF56436">
    <property type="entry name" value="C-type lectin-like"/>
    <property type="match status" value="1"/>
</dbReference>
<dbReference type="SMART" id="SM00034">
    <property type="entry name" value="CLECT"/>
    <property type="match status" value="1"/>
</dbReference>
<dbReference type="Pfam" id="PF00059">
    <property type="entry name" value="Lectin_C"/>
    <property type="match status" value="1"/>
</dbReference>
<dbReference type="PROSITE" id="PS50041">
    <property type="entry name" value="C_TYPE_LECTIN_2"/>
    <property type="match status" value="1"/>
</dbReference>
<dbReference type="PANTHER" id="PTHR22803">
    <property type="entry name" value="MANNOSE, PHOSPHOLIPASE, LECTIN RECEPTOR RELATED"/>
    <property type="match status" value="1"/>
</dbReference>
<keyword evidence="7" id="KW-1185">Reference proteome</keyword>
<dbReference type="InterPro" id="IPR016186">
    <property type="entry name" value="C-type_lectin-like/link_sf"/>
</dbReference>
<keyword evidence="4" id="KW-1015">Disulfide bond</keyword>
<feature type="domain" description="C-type lectin" evidence="5">
    <location>
        <begin position="42"/>
        <end position="163"/>
    </location>
</feature>
<comment type="subcellular location">
    <subcellularLocation>
        <location evidence="1">Secreted</location>
    </subcellularLocation>
</comment>
<evidence type="ECO:0000256" key="2">
    <source>
        <dbReference type="ARBA" id="ARBA00022525"/>
    </source>
</evidence>
<protein>
    <recommendedName>
        <fullName evidence="5">C-type lectin domain-containing protein</fullName>
    </recommendedName>
</protein>
<evidence type="ECO:0000313" key="7">
    <source>
        <dbReference type="Proteomes" id="UP000765507"/>
    </source>
</evidence>
<dbReference type="Proteomes" id="UP000765507">
    <property type="component" value="Unassembled WGS sequence"/>
</dbReference>
<dbReference type="PRINTS" id="PR01504">
    <property type="entry name" value="PNCREATITSAP"/>
</dbReference>
<keyword evidence="2" id="KW-0964">Secreted</keyword>
<evidence type="ECO:0000256" key="3">
    <source>
        <dbReference type="ARBA" id="ARBA00022734"/>
    </source>
</evidence>
<comment type="caution">
    <text evidence="6">The sequence shown here is derived from an EMBL/GenBank/DDBJ whole genome shotgun (WGS) entry which is preliminary data.</text>
</comment>
<feature type="non-terminal residue" evidence="6">
    <location>
        <position position="191"/>
    </location>
</feature>
<name>A0A8T1RZT3_CHESE</name>
<dbReference type="GO" id="GO:0030246">
    <property type="term" value="F:carbohydrate binding"/>
    <property type="evidence" value="ECO:0007669"/>
    <property type="project" value="UniProtKB-KW"/>
</dbReference>
<reference evidence="6 7" key="1">
    <citation type="journal article" date="2020" name="G3 (Bethesda)">
        <title>Draft Genome of the Common Snapping Turtle, Chelydra serpentina, a Model for Phenotypic Plasticity in Reptiles.</title>
        <authorList>
            <person name="Das D."/>
            <person name="Singh S.K."/>
            <person name="Bierstedt J."/>
            <person name="Erickson A."/>
            <person name="Galli G.L.J."/>
            <person name="Crossley D.A. 2nd"/>
            <person name="Rhen T."/>
        </authorList>
    </citation>
    <scope>NUCLEOTIDE SEQUENCE [LARGE SCALE GENOMIC DNA]</scope>
    <source>
        <strain evidence="6">KW</strain>
    </source>
</reference>
<evidence type="ECO:0000256" key="1">
    <source>
        <dbReference type="ARBA" id="ARBA00004613"/>
    </source>
</evidence>
<dbReference type="Gene3D" id="3.10.100.10">
    <property type="entry name" value="Mannose-Binding Protein A, subunit A"/>
    <property type="match status" value="1"/>
</dbReference>
<accession>A0A8T1RZT3</accession>